<organism evidence="1">
    <name type="scientific">viral metagenome</name>
    <dbReference type="NCBI Taxonomy" id="1070528"/>
    <lineage>
        <taxon>unclassified sequences</taxon>
        <taxon>metagenomes</taxon>
        <taxon>organismal metagenomes</taxon>
    </lineage>
</organism>
<dbReference type="EMBL" id="MN739102">
    <property type="protein sequence ID" value="QHS88659.1"/>
    <property type="molecule type" value="Genomic_DNA"/>
</dbReference>
<reference evidence="1" key="1">
    <citation type="journal article" date="2020" name="Nature">
        <title>Giant virus diversity and host interactions through global metagenomics.</title>
        <authorList>
            <person name="Schulz F."/>
            <person name="Roux S."/>
            <person name="Paez-Espino D."/>
            <person name="Jungbluth S."/>
            <person name="Walsh D.A."/>
            <person name="Denef V.J."/>
            <person name="McMahon K.D."/>
            <person name="Konstantinidis K.T."/>
            <person name="Eloe-Fadrosh E.A."/>
            <person name="Kyrpides N.C."/>
            <person name="Woyke T."/>
        </authorList>
    </citation>
    <scope>NUCLEOTIDE SEQUENCE</scope>
    <source>
        <strain evidence="1">GVMAG-M-3300010158-59</strain>
    </source>
</reference>
<dbReference type="AlphaFoldDB" id="A0A6C0BAR4"/>
<evidence type="ECO:0000313" key="1">
    <source>
        <dbReference type="EMBL" id="QHS88659.1"/>
    </source>
</evidence>
<proteinExistence type="predicted"/>
<sequence length="91" mass="10905">MDKEKTLEKVNIILRQTDYTHTVALEKLKEENGDHIQVIKQYMGITEKKVPEIKSVNQEIYRQLRNKMDNSIRNYNKKQEEKLIQETTNNN</sequence>
<protein>
    <submittedName>
        <fullName evidence="1">Uncharacterized protein</fullName>
    </submittedName>
</protein>
<name>A0A6C0BAR4_9ZZZZ</name>
<accession>A0A6C0BAR4</accession>